<dbReference type="AlphaFoldDB" id="A9MLT8"/>
<evidence type="ECO:0000313" key="6">
    <source>
        <dbReference type="EMBL" id="ABX20801.1"/>
    </source>
</evidence>
<dbReference type="GO" id="GO:0015074">
    <property type="term" value="P:DNA integration"/>
    <property type="evidence" value="ECO:0007669"/>
    <property type="project" value="UniProtKB-KW"/>
</dbReference>
<keyword evidence="7" id="KW-1185">Reference proteome</keyword>
<evidence type="ECO:0000259" key="4">
    <source>
        <dbReference type="Pfam" id="PF13356"/>
    </source>
</evidence>
<dbReference type="Pfam" id="PF22022">
    <property type="entry name" value="Phage_int_M"/>
    <property type="match status" value="1"/>
</dbReference>
<dbReference type="KEGG" id="ses:SARI_00884"/>
<evidence type="ECO:0000256" key="3">
    <source>
        <dbReference type="ARBA" id="ARBA00023125"/>
    </source>
</evidence>
<dbReference type="InterPro" id="IPR053876">
    <property type="entry name" value="Phage_int_M"/>
</dbReference>
<dbReference type="Pfam" id="PF13356">
    <property type="entry name" value="Arm-DNA-bind_3"/>
    <property type="match status" value="1"/>
</dbReference>
<gene>
    <name evidence="6" type="ordered locus">SARI_00884</name>
</gene>
<dbReference type="HOGENOM" id="CLU_1069144_0_0_6"/>
<evidence type="ECO:0000259" key="5">
    <source>
        <dbReference type="Pfam" id="PF22022"/>
    </source>
</evidence>
<keyword evidence="2" id="KW-0229">DNA integration</keyword>
<dbReference type="PANTHER" id="PTHR30629:SF9">
    <property type="entry name" value="PROTEIN INTB-RELATED"/>
    <property type="match status" value="1"/>
</dbReference>
<name>A9MLT8_SALAR</name>
<dbReference type="GO" id="GO:0003677">
    <property type="term" value="F:DNA binding"/>
    <property type="evidence" value="ECO:0007669"/>
    <property type="project" value="UniProtKB-KW"/>
</dbReference>
<sequence>MVRFGVRLVRFWSVPQRSLNDPKIRNLKPSFKPVKLSDSHGLYLLANPGGSRIWYLKYRFNGKESRVSLGAYPLVSLAGARQQRDGVRKLLAQNINPAQQRMADKAAASPEKCFKAVALAWHKTNKKWSSDSATRILASMKNHIFPAIAHLPVTTLKTQHFTALLRVIERKAFWKSRPEPGSSFATLCVTPFSRDLPKTTRRCIWKASPRRRLKITIPPCLWSGYLNCLNVLAINRFDIGYSHSFVFSILNHPIFRCVGN</sequence>
<proteinExistence type="inferred from homology"/>
<reference evidence="6 7" key="1">
    <citation type="submission" date="2007-11" db="EMBL/GenBank/DDBJ databases">
        <authorList>
            <consortium name="The Salmonella enterica serovar Arizonae Genome Sequencing Project"/>
            <person name="McClelland M."/>
            <person name="Sanderson E.K."/>
            <person name="Porwollik S."/>
            <person name="Spieth J."/>
            <person name="Clifton W.S."/>
            <person name="Fulton R."/>
            <person name="Chunyan W."/>
            <person name="Wollam A."/>
            <person name="Shah N."/>
            <person name="Pepin K."/>
            <person name="Bhonagiri V."/>
            <person name="Nash W."/>
            <person name="Johnson M."/>
            <person name="Thiruvilangam P."/>
            <person name="Wilson R."/>
        </authorList>
    </citation>
    <scope>NUCLEOTIDE SEQUENCE [LARGE SCALE GENOMIC DNA]</scope>
    <source>
        <strain evidence="7">ATCC BAA-731 / CDC346-86 / RSK2980</strain>
    </source>
</reference>
<evidence type="ECO:0000256" key="1">
    <source>
        <dbReference type="ARBA" id="ARBA00008857"/>
    </source>
</evidence>
<dbReference type="InterPro" id="IPR038488">
    <property type="entry name" value="Integrase_DNA-bd_sf"/>
</dbReference>
<protein>
    <submittedName>
        <fullName evidence="6">Uncharacterized protein</fullName>
    </submittedName>
</protein>
<feature type="domain" description="Phage integrase central" evidence="5">
    <location>
        <begin position="114"/>
        <end position="171"/>
    </location>
</feature>
<organism evidence="6 7">
    <name type="scientific">Salmonella arizonae (strain ATCC BAA-731 / CDC346-86 / RSK2980)</name>
    <dbReference type="NCBI Taxonomy" id="41514"/>
    <lineage>
        <taxon>Bacteria</taxon>
        <taxon>Pseudomonadati</taxon>
        <taxon>Pseudomonadota</taxon>
        <taxon>Gammaproteobacteria</taxon>
        <taxon>Enterobacterales</taxon>
        <taxon>Enterobacteriaceae</taxon>
        <taxon>Salmonella</taxon>
    </lineage>
</organism>
<accession>A9MLT8</accession>
<dbReference type="PANTHER" id="PTHR30629">
    <property type="entry name" value="PROPHAGE INTEGRASE"/>
    <property type="match status" value="1"/>
</dbReference>
<dbReference type="Proteomes" id="UP000002084">
    <property type="component" value="Chromosome"/>
</dbReference>
<dbReference type="EMBL" id="CP000880">
    <property type="protein sequence ID" value="ABX20801.1"/>
    <property type="molecule type" value="Genomic_DNA"/>
</dbReference>
<keyword evidence="3" id="KW-0238">DNA-binding</keyword>
<dbReference type="InterPro" id="IPR010998">
    <property type="entry name" value="Integrase_recombinase_N"/>
</dbReference>
<dbReference type="Gene3D" id="1.10.150.130">
    <property type="match status" value="1"/>
</dbReference>
<dbReference type="InterPro" id="IPR025166">
    <property type="entry name" value="Integrase_DNA_bind_dom"/>
</dbReference>
<evidence type="ECO:0000313" key="7">
    <source>
        <dbReference type="Proteomes" id="UP000002084"/>
    </source>
</evidence>
<feature type="domain" description="Integrase DNA-binding" evidence="4">
    <location>
        <begin position="19"/>
        <end position="102"/>
    </location>
</feature>
<comment type="similarity">
    <text evidence="1">Belongs to the 'phage' integrase family.</text>
</comment>
<dbReference type="InterPro" id="IPR050808">
    <property type="entry name" value="Phage_Integrase"/>
</dbReference>
<evidence type="ECO:0000256" key="2">
    <source>
        <dbReference type="ARBA" id="ARBA00022908"/>
    </source>
</evidence>
<dbReference type="Gene3D" id="3.30.160.390">
    <property type="entry name" value="Integrase, DNA-binding domain"/>
    <property type="match status" value="1"/>
</dbReference>
<dbReference type="STRING" id="41514.SARI_00884"/>